<feature type="region of interest" description="Disordered" evidence="1">
    <location>
        <begin position="70"/>
        <end position="92"/>
    </location>
</feature>
<protein>
    <submittedName>
        <fullName evidence="2">Uncharacterized protein</fullName>
    </submittedName>
</protein>
<dbReference type="AlphaFoldDB" id="A0A645AF91"/>
<comment type="caution">
    <text evidence="2">The sequence shown here is derived from an EMBL/GenBank/DDBJ whole genome shotgun (WGS) entry which is preliminary data.</text>
</comment>
<organism evidence="2">
    <name type="scientific">bioreactor metagenome</name>
    <dbReference type="NCBI Taxonomy" id="1076179"/>
    <lineage>
        <taxon>unclassified sequences</taxon>
        <taxon>metagenomes</taxon>
        <taxon>ecological metagenomes</taxon>
    </lineage>
</organism>
<accession>A0A645AF91</accession>
<gene>
    <name evidence="2" type="ORF">SDC9_98581</name>
</gene>
<sequence>MQTGNAVRIGHGSQREITYHDDAAVRRVVGSDLAGGLVDGDTVSFDGVSAPLRIHVHLITGNRIAQLGVQGRSGGGITGRRRPRRNGKPDGDQLRANLGVVRIVHDVFFIRGVRHEAVNHMAPAVHQIPLRIKLEIAHTTQLQILGIGLRQSGIAVAVDGSGGFIACQEEAVAVNHAVHTVAVGVEAGGAHIHGD</sequence>
<evidence type="ECO:0000256" key="1">
    <source>
        <dbReference type="SAM" id="MobiDB-lite"/>
    </source>
</evidence>
<proteinExistence type="predicted"/>
<name>A0A645AF91_9ZZZZ</name>
<dbReference type="EMBL" id="VSSQ01013589">
    <property type="protein sequence ID" value="MPM51830.1"/>
    <property type="molecule type" value="Genomic_DNA"/>
</dbReference>
<evidence type="ECO:0000313" key="2">
    <source>
        <dbReference type="EMBL" id="MPM51830.1"/>
    </source>
</evidence>
<reference evidence="2" key="1">
    <citation type="submission" date="2019-08" db="EMBL/GenBank/DDBJ databases">
        <authorList>
            <person name="Kucharzyk K."/>
            <person name="Murdoch R.W."/>
            <person name="Higgins S."/>
            <person name="Loffler F."/>
        </authorList>
    </citation>
    <scope>NUCLEOTIDE SEQUENCE</scope>
</reference>